<dbReference type="InterPro" id="IPR035937">
    <property type="entry name" value="FPG_N"/>
</dbReference>
<dbReference type="GO" id="GO:0016829">
    <property type="term" value="F:lyase activity"/>
    <property type="evidence" value="ECO:0007669"/>
    <property type="project" value="UniProtKB-KW"/>
</dbReference>
<accession>A0ABY1HKQ2</accession>
<keyword evidence="2" id="KW-0456">Lyase</keyword>
<name>A0ABY1HKQ2_9GAMM</name>
<dbReference type="GeneID" id="61297157"/>
<gene>
    <name evidence="2" type="ORF">MT2528_4822</name>
</gene>
<feature type="domain" description="Formamidopyrimidine-DNA glycosylase catalytic" evidence="1">
    <location>
        <begin position="2"/>
        <end position="45"/>
    </location>
</feature>
<evidence type="ECO:0000313" key="2">
    <source>
        <dbReference type="EMBL" id="SGZ04544.1"/>
    </source>
</evidence>
<dbReference type="InterPro" id="IPR012319">
    <property type="entry name" value="FPG_cat"/>
</dbReference>
<keyword evidence="3" id="KW-1185">Reference proteome</keyword>
<dbReference type="Proteomes" id="UP000182660">
    <property type="component" value="Unassembled WGS sequence"/>
</dbReference>
<dbReference type="PROSITE" id="PS51068">
    <property type="entry name" value="FPG_CAT"/>
    <property type="match status" value="1"/>
</dbReference>
<dbReference type="SUPFAM" id="SSF81624">
    <property type="entry name" value="N-terminal domain of MutM-like DNA repair proteins"/>
    <property type="match status" value="1"/>
</dbReference>
<comment type="caution">
    <text evidence="2">The sequence shown here is derived from an EMBL/GenBank/DDBJ whole genome shotgun (WGS) entry which is preliminary data.</text>
</comment>
<organism evidence="2 3">
    <name type="scientific">Moritella viscosa</name>
    <dbReference type="NCBI Taxonomy" id="80854"/>
    <lineage>
        <taxon>Bacteria</taxon>
        <taxon>Pseudomonadati</taxon>
        <taxon>Pseudomonadota</taxon>
        <taxon>Gammaproteobacteria</taxon>
        <taxon>Alteromonadales</taxon>
        <taxon>Moritellaceae</taxon>
        <taxon>Moritella</taxon>
    </lineage>
</organism>
<dbReference type="Gene3D" id="3.20.190.10">
    <property type="entry name" value="MutM-like, N-terminal"/>
    <property type="match status" value="1"/>
</dbReference>
<dbReference type="Pfam" id="PF01149">
    <property type="entry name" value="Fapy_DNA_glyco"/>
    <property type="match status" value="1"/>
</dbReference>
<evidence type="ECO:0000259" key="1">
    <source>
        <dbReference type="PROSITE" id="PS51068"/>
    </source>
</evidence>
<sequence length="45" mass="5136">MAELPEVETTKNGLAPHVVNKTVTAVNIHFKQLRWPIPEDVLWVN</sequence>
<protein>
    <submittedName>
        <fullName evidence="2">Formamidopyrimidine-DNA glycosylase-DNA-(Apurinic or apyrimidinic site) lyase mutM</fullName>
    </submittedName>
</protein>
<evidence type="ECO:0000313" key="3">
    <source>
        <dbReference type="Proteomes" id="UP000182660"/>
    </source>
</evidence>
<reference evidence="2 3" key="1">
    <citation type="submission" date="2016-11" db="EMBL/GenBank/DDBJ databases">
        <authorList>
            <person name="Klemetsen T."/>
        </authorList>
    </citation>
    <scope>NUCLEOTIDE SEQUENCE [LARGE SCALE GENOMIC DNA]</scope>
    <source>
        <strain evidence="2">MT 2528</strain>
    </source>
</reference>
<dbReference type="EMBL" id="FPLJ01000154">
    <property type="protein sequence ID" value="SGZ04544.1"/>
    <property type="molecule type" value="Genomic_DNA"/>
</dbReference>
<dbReference type="RefSeq" id="WP_082293729.1">
    <property type="nucleotide sequence ID" value="NZ_CAWQZC010000130.1"/>
</dbReference>
<proteinExistence type="predicted"/>